<dbReference type="AlphaFoldDB" id="A0A6S7F0E4"/>
<dbReference type="GO" id="GO:0016706">
    <property type="term" value="F:2-oxoglutarate-dependent dioxygenase activity"/>
    <property type="evidence" value="ECO:0007669"/>
    <property type="project" value="UniProtKB-ARBA"/>
</dbReference>
<dbReference type="EMBL" id="CADILH010000001">
    <property type="protein sequence ID" value="CAB3929643.1"/>
    <property type="molecule type" value="Genomic_DNA"/>
</dbReference>
<dbReference type="InterPro" id="IPR008775">
    <property type="entry name" value="Phytyl_CoA_dOase-like"/>
</dbReference>
<protein>
    <recommendedName>
        <fullName evidence="3">Phytanoyl-CoA dioxygenase</fullName>
    </recommendedName>
</protein>
<evidence type="ECO:0000313" key="1">
    <source>
        <dbReference type="EMBL" id="CAB3929643.1"/>
    </source>
</evidence>
<gene>
    <name evidence="1" type="ORF">LMG6000_00696</name>
</gene>
<keyword evidence="2" id="KW-1185">Reference proteome</keyword>
<name>A0A6S7F0E4_9BURK</name>
<dbReference type="Pfam" id="PF05721">
    <property type="entry name" value="PhyH"/>
    <property type="match status" value="1"/>
</dbReference>
<proteinExistence type="predicted"/>
<sequence>MAAERRPCLCDVPKKTPQTPLSAIFSSAAHWLRWLCAPVWLLALATEAKSFKDNPILGSRRLNRAGLHISRVRLAQCMADRRRKRLAHLLNDQDRQDFDRNGFILKSDFLPPATFALVERELTQCNGQVRAMEQGDAITRRMSLDAGTLKRMPATRQLLQGKQWLGLLSYVGSFRCHPMNYLQTIQARAGQGRADPQLQLHSDTFHPTVKAWLFLSDVGVEDGPFTYVPGSHRVNRRRLAWLRRQSIDARRLDRLSARGSLRVSRAALRRMGYPEPQAFAVKKNTLVVADTSGFHARGESRHASTRIEIWGYGRRNPFLPWTGWDIQGLPGVKGRTVPLYWRARDIGEALGLRRNPWRRVPSDKAGHESQ</sequence>
<dbReference type="SUPFAM" id="SSF51197">
    <property type="entry name" value="Clavaminate synthase-like"/>
    <property type="match status" value="1"/>
</dbReference>
<evidence type="ECO:0000313" key="2">
    <source>
        <dbReference type="Proteomes" id="UP000494183"/>
    </source>
</evidence>
<accession>A0A6S7F0E4</accession>
<reference evidence="1 2" key="1">
    <citation type="submission" date="2020-04" db="EMBL/GenBank/DDBJ databases">
        <authorList>
            <person name="De Canck E."/>
        </authorList>
    </citation>
    <scope>NUCLEOTIDE SEQUENCE [LARGE SCALE GENOMIC DNA]</scope>
    <source>
        <strain evidence="1 2">LMG 6000</strain>
    </source>
</reference>
<organism evidence="1 2">
    <name type="scientific">Achromobacter insolitus</name>
    <dbReference type="NCBI Taxonomy" id="217204"/>
    <lineage>
        <taxon>Bacteria</taxon>
        <taxon>Pseudomonadati</taxon>
        <taxon>Pseudomonadota</taxon>
        <taxon>Betaproteobacteria</taxon>
        <taxon>Burkholderiales</taxon>
        <taxon>Alcaligenaceae</taxon>
        <taxon>Achromobacter</taxon>
    </lineage>
</organism>
<dbReference type="Gene3D" id="2.60.120.620">
    <property type="entry name" value="q2cbj1_9rhob like domain"/>
    <property type="match status" value="1"/>
</dbReference>
<evidence type="ECO:0008006" key="3">
    <source>
        <dbReference type="Google" id="ProtNLM"/>
    </source>
</evidence>
<dbReference type="Proteomes" id="UP000494183">
    <property type="component" value="Unassembled WGS sequence"/>
</dbReference>